<reference evidence="3 6" key="2">
    <citation type="submission" date="2016-06" db="EMBL/GenBank/DDBJ databases">
        <authorList>
            <person name="Kjaerup R.B."/>
            <person name="Dalgaard T.S."/>
            <person name="Juul-Madsen H.R."/>
        </authorList>
    </citation>
    <scope>NUCLEOTIDE SEQUENCE [LARGE SCALE GENOMIC DNA]</scope>
    <source>
        <strain evidence="3 6">CECT 5115</strain>
    </source>
</reference>
<protein>
    <submittedName>
        <fullName evidence="3">Uncharacterized protein</fullName>
    </submittedName>
</protein>
<dbReference type="OrthoDB" id="5293851at2"/>
<keyword evidence="2" id="KW-0812">Transmembrane</keyword>
<feature type="transmembrane region" description="Helical" evidence="2">
    <location>
        <begin position="343"/>
        <end position="366"/>
    </location>
</feature>
<feature type="coiled-coil region" evidence="1">
    <location>
        <begin position="276"/>
        <end position="303"/>
    </location>
</feature>
<feature type="transmembrane region" description="Helical" evidence="2">
    <location>
        <begin position="12"/>
        <end position="30"/>
    </location>
</feature>
<proteinExistence type="predicted"/>
<accession>A0A1C3JV08</accession>
<dbReference type="RefSeq" id="WP_067038330.1">
    <property type="nucleotide sequence ID" value="NZ_FLRA01000024.1"/>
</dbReference>
<dbReference type="Proteomes" id="UP000092871">
    <property type="component" value="Unassembled WGS sequence"/>
</dbReference>
<evidence type="ECO:0000313" key="4">
    <source>
        <dbReference type="EMBL" id="SBT20854.1"/>
    </source>
</evidence>
<feature type="transmembrane region" description="Helical" evidence="2">
    <location>
        <begin position="111"/>
        <end position="129"/>
    </location>
</feature>
<dbReference type="EMBL" id="FLRA01000024">
    <property type="protein sequence ID" value="SBT19071.1"/>
    <property type="molecule type" value="Genomic_DNA"/>
</dbReference>
<feature type="transmembrane region" description="Helical" evidence="2">
    <location>
        <begin position="141"/>
        <end position="162"/>
    </location>
</feature>
<keyword evidence="1" id="KW-0175">Coiled coil</keyword>
<evidence type="ECO:0000313" key="3">
    <source>
        <dbReference type="EMBL" id="SBT19071.1"/>
    </source>
</evidence>
<organism evidence="3 6">
    <name type="scientific">Marinomonas gallaica</name>
    <dbReference type="NCBI Taxonomy" id="1806667"/>
    <lineage>
        <taxon>Bacteria</taxon>
        <taxon>Pseudomonadati</taxon>
        <taxon>Pseudomonadota</taxon>
        <taxon>Gammaproteobacteria</taxon>
        <taxon>Oceanospirillales</taxon>
        <taxon>Oceanospirillaceae</taxon>
        <taxon>Marinomonas</taxon>
    </lineage>
</organism>
<name>A0A1C3JV08_9GAMM</name>
<sequence>MIEIIKNNRDLVLVTLLVVFGWIGFIDQYAEAYINASLVSAGASFGVAKLFNATVSVLSTITLNVPVVGSIQIGQLLDPLNDLVEDFSSVMKYAISSLLIQKFLVEILQTIHFKVFLLLSGMAFVLTKYTLKEYRTVTYKVFLFAVMCKFSIAAVALGSSWVDSAFIDDVVQKENAILEAFPVSPSQLDDTLDLSSEINKQIVSELETAQLEQQLMQVQLDTLSKEEAAKQQQIDEIDVTLAELSGGKTGFSTLFEKASDEQQSLNAQRTVLAHQLKRIQYDIEATEDEISESKDTASDLRERLEGEKSTFQSIRDGFNQVTMAAKNKITGFVSTLNQSMDHFLNLIALFVLKTVIIPIVFLVAIYKVFVRLWGMTPVAAVKGLQGAVVRTSSENPESPQNTFEK</sequence>
<evidence type="ECO:0000313" key="5">
    <source>
        <dbReference type="Proteomes" id="UP000092840"/>
    </source>
</evidence>
<keyword evidence="2" id="KW-1133">Transmembrane helix</keyword>
<gene>
    <name evidence="3" type="ORF">MGA5115_03232</name>
    <name evidence="4" type="ORF">MGA5116_01441</name>
</gene>
<dbReference type="EMBL" id="FLRB01000009">
    <property type="protein sequence ID" value="SBT20854.1"/>
    <property type="molecule type" value="Genomic_DNA"/>
</dbReference>
<dbReference type="Proteomes" id="UP000092840">
    <property type="component" value="Unassembled WGS sequence"/>
</dbReference>
<evidence type="ECO:0000256" key="2">
    <source>
        <dbReference type="SAM" id="Phobius"/>
    </source>
</evidence>
<evidence type="ECO:0000256" key="1">
    <source>
        <dbReference type="SAM" id="Coils"/>
    </source>
</evidence>
<dbReference type="AlphaFoldDB" id="A0A1C3JV08"/>
<evidence type="ECO:0000313" key="6">
    <source>
        <dbReference type="Proteomes" id="UP000092871"/>
    </source>
</evidence>
<keyword evidence="5" id="KW-1185">Reference proteome</keyword>
<keyword evidence="2" id="KW-0472">Membrane</keyword>
<reference evidence="4 5" key="1">
    <citation type="submission" date="2016-06" db="EMBL/GenBank/DDBJ databases">
        <authorList>
            <person name="Rodrigo-Torres L."/>
            <person name="Arahal D.R."/>
        </authorList>
    </citation>
    <scope>NUCLEOTIDE SEQUENCE [LARGE SCALE GENOMIC DNA]</scope>
    <source>
        <strain evidence="4 5">CECT 5116</strain>
    </source>
</reference>